<dbReference type="EnsemblMetazoa" id="CLYHEMT006221.1">
    <property type="protein sequence ID" value="CLYHEMP006221.1"/>
    <property type="gene ID" value="CLYHEMG006221"/>
</dbReference>
<proteinExistence type="predicted"/>
<evidence type="ECO:0000313" key="3">
    <source>
        <dbReference type="Proteomes" id="UP000594262"/>
    </source>
</evidence>
<dbReference type="AlphaFoldDB" id="A0A7M5V9L7"/>
<dbReference type="Proteomes" id="UP000594262">
    <property type="component" value="Unplaced"/>
</dbReference>
<evidence type="ECO:0000313" key="2">
    <source>
        <dbReference type="EnsemblMetazoa" id="CLYHEMP006221.1"/>
    </source>
</evidence>
<keyword evidence="3" id="KW-1185">Reference proteome</keyword>
<feature type="compositionally biased region" description="Acidic residues" evidence="1">
    <location>
        <begin position="125"/>
        <end position="139"/>
    </location>
</feature>
<accession>A0A7M5V9L7</accession>
<reference evidence="2" key="1">
    <citation type="submission" date="2021-01" db="UniProtKB">
        <authorList>
            <consortium name="EnsemblMetazoa"/>
        </authorList>
    </citation>
    <scope>IDENTIFICATION</scope>
</reference>
<feature type="compositionally biased region" description="Basic and acidic residues" evidence="1">
    <location>
        <begin position="29"/>
        <end position="38"/>
    </location>
</feature>
<organism evidence="2 3">
    <name type="scientific">Clytia hemisphaerica</name>
    <dbReference type="NCBI Taxonomy" id="252671"/>
    <lineage>
        <taxon>Eukaryota</taxon>
        <taxon>Metazoa</taxon>
        <taxon>Cnidaria</taxon>
        <taxon>Hydrozoa</taxon>
        <taxon>Hydroidolina</taxon>
        <taxon>Leptothecata</taxon>
        <taxon>Obeliida</taxon>
        <taxon>Clytiidae</taxon>
        <taxon>Clytia</taxon>
    </lineage>
</organism>
<feature type="region of interest" description="Disordered" evidence="1">
    <location>
        <begin position="1"/>
        <end position="146"/>
    </location>
</feature>
<sequence length="176" mass="20159">MESHDNHQNNSTLETVEVKAGEMTGPENMGERKSDKITGSENSTLQKEAASIGYNQPTENTDTRKHQWYGGHEGWNGGTLGRWRESDEIQKAGADNENVDINLESDQTHGTGNEEMSFETHGTENEEMSDQIDDAENEETNDKTHGAEKRDWNCWRRRWCWRKMARIMIINDGDEI</sequence>
<feature type="compositionally biased region" description="Gly residues" evidence="1">
    <location>
        <begin position="71"/>
        <end position="80"/>
    </location>
</feature>
<protein>
    <submittedName>
        <fullName evidence="2">Uncharacterized protein</fullName>
    </submittedName>
</protein>
<name>A0A7M5V9L7_9CNID</name>
<dbReference type="RefSeq" id="XP_066926064.1">
    <property type="nucleotide sequence ID" value="XM_067069963.1"/>
</dbReference>
<dbReference type="GeneID" id="136813441"/>
<evidence type="ECO:0000256" key="1">
    <source>
        <dbReference type="SAM" id="MobiDB-lite"/>
    </source>
</evidence>